<dbReference type="GO" id="GO:0008190">
    <property type="term" value="F:eukaryotic initiation factor 4E binding"/>
    <property type="evidence" value="ECO:0007669"/>
    <property type="project" value="InterPro"/>
</dbReference>
<dbReference type="GO" id="GO:1901190">
    <property type="term" value="P:regulation of formation of translation initiation ternary complex"/>
    <property type="evidence" value="ECO:0007669"/>
    <property type="project" value="TreeGrafter"/>
</dbReference>
<dbReference type="EMBL" id="OC857808">
    <property type="protein sequence ID" value="CAD7625666.1"/>
    <property type="molecule type" value="Genomic_DNA"/>
</dbReference>
<dbReference type="FunFam" id="3.30.1370.10:FF:000072">
    <property type="entry name" value="Uncharacterized protein, isoform A"/>
    <property type="match status" value="1"/>
</dbReference>
<dbReference type="InterPro" id="IPR004087">
    <property type="entry name" value="KH_dom"/>
</dbReference>
<evidence type="ECO:0000313" key="3">
    <source>
        <dbReference type="EMBL" id="CAD7625666.1"/>
    </source>
</evidence>
<dbReference type="CDD" id="cd22454">
    <property type="entry name" value="KH-I_Mextli_like"/>
    <property type="match status" value="1"/>
</dbReference>
<dbReference type="SMART" id="SM00322">
    <property type="entry name" value="KH"/>
    <property type="match status" value="1"/>
</dbReference>
<dbReference type="PANTHER" id="PTHR20849">
    <property type="entry name" value="EUKARYOTIC TRANSLATION INITIATION FACTOR 4E-BINDING PROTEIN MEXTLI"/>
    <property type="match status" value="1"/>
</dbReference>
<evidence type="ECO:0000313" key="4">
    <source>
        <dbReference type="Proteomes" id="UP000759131"/>
    </source>
</evidence>
<dbReference type="InterPro" id="IPR036612">
    <property type="entry name" value="KH_dom_type_1_sf"/>
</dbReference>
<dbReference type="PROSITE" id="PS50084">
    <property type="entry name" value="KH_TYPE_1"/>
    <property type="match status" value="1"/>
</dbReference>
<dbReference type="Gene3D" id="1.25.40.180">
    <property type="match status" value="1"/>
</dbReference>
<gene>
    <name evidence="3" type="ORF">OSB1V03_LOCUS6099</name>
</gene>
<evidence type="ECO:0000259" key="2">
    <source>
        <dbReference type="SMART" id="SM00322"/>
    </source>
</evidence>
<dbReference type="PANTHER" id="PTHR20849:SF2">
    <property type="entry name" value="EUKARYOTIC TRANSLATION INITIATION FACTOR 4E-BINDING PROTEIN MEXTLI"/>
    <property type="match status" value="1"/>
</dbReference>
<name>A0A7R9KM19_9ACAR</name>
<dbReference type="InterPro" id="IPR040160">
    <property type="entry name" value="Mxt"/>
</dbReference>
<dbReference type="AlphaFoldDB" id="A0A7R9KM19"/>
<dbReference type="GO" id="GO:0003723">
    <property type="term" value="F:RNA binding"/>
    <property type="evidence" value="ECO:0007669"/>
    <property type="project" value="UniProtKB-UniRule"/>
</dbReference>
<dbReference type="OrthoDB" id="6357832at2759"/>
<dbReference type="GO" id="GO:0034518">
    <property type="term" value="C:RNA cap binding complex"/>
    <property type="evidence" value="ECO:0007669"/>
    <property type="project" value="TreeGrafter"/>
</dbReference>
<accession>A0A7R9KM19</accession>
<dbReference type="SUPFAM" id="SSF54791">
    <property type="entry name" value="Eukaryotic type KH-domain (KH-domain type I)"/>
    <property type="match status" value="1"/>
</dbReference>
<keyword evidence="4" id="KW-1185">Reference proteome</keyword>
<proteinExistence type="predicted"/>
<feature type="domain" description="K Homology" evidence="2">
    <location>
        <begin position="165"/>
        <end position="236"/>
    </location>
</feature>
<dbReference type="GO" id="GO:0003743">
    <property type="term" value="F:translation initiation factor activity"/>
    <property type="evidence" value="ECO:0007669"/>
    <property type="project" value="TreeGrafter"/>
</dbReference>
<dbReference type="GO" id="GO:0005737">
    <property type="term" value="C:cytoplasm"/>
    <property type="evidence" value="ECO:0007669"/>
    <property type="project" value="TreeGrafter"/>
</dbReference>
<dbReference type="InterPro" id="IPR004088">
    <property type="entry name" value="KH_dom_type_1"/>
</dbReference>
<dbReference type="EMBL" id="CAJPIZ010003233">
    <property type="protein sequence ID" value="CAG2106096.1"/>
    <property type="molecule type" value="Genomic_DNA"/>
</dbReference>
<reference evidence="3" key="1">
    <citation type="submission" date="2020-11" db="EMBL/GenBank/DDBJ databases">
        <authorList>
            <person name="Tran Van P."/>
        </authorList>
    </citation>
    <scope>NUCLEOTIDE SEQUENCE</scope>
</reference>
<keyword evidence="1" id="KW-0694">RNA-binding</keyword>
<dbReference type="Pfam" id="PF00013">
    <property type="entry name" value="KH_1"/>
    <property type="match status" value="1"/>
</dbReference>
<dbReference type="Proteomes" id="UP000759131">
    <property type="component" value="Unassembled WGS sequence"/>
</dbReference>
<dbReference type="GO" id="GO:0045727">
    <property type="term" value="P:positive regulation of translation"/>
    <property type="evidence" value="ECO:0007669"/>
    <property type="project" value="InterPro"/>
</dbReference>
<evidence type="ECO:0000256" key="1">
    <source>
        <dbReference type="PROSITE-ProRule" id="PRU00117"/>
    </source>
</evidence>
<protein>
    <recommendedName>
        <fullName evidence="2">K Homology domain-containing protein</fullName>
    </recommendedName>
</protein>
<dbReference type="Gene3D" id="3.30.1370.10">
    <property type="entry name" value="K Homology domain, type 1"/>
    <property type="match status" value="1"/>
</dbReference>
<sequence>MSWAALSVQPMPSLNASQSLAMSEDNRKQCVTQLLEELERFVDDDNCDHKSCNQLIQSVCHCIKSEANRLEADESFAQQMDVYFNLLRNVLRNSQLKPISRALLLEVIELRAANWTDVDHIDKYYSKKLPELRANDLMDTKSISSFDSNESSKCSVKASKVAAKVSLKQEVVIRNGDSGKVMGIKGRRVHMIEEMSQTVISFQRVPPGAKERMVQIIGPTEENIERAKRLIEDTIRRNTSPVPFDSHDKPINDLNLNEKTVVNNEKMAINAKSDAIIDDQMGFTFTVTVDNEVLKLSTNSYRVGIKAKQLLEEKFAIKYDSESQTCCGDEPKEVSDTTTDPQLYDKELMRQQRLKLEAINWETIEPISELKDTPSVATVPIGRTSLRFMSNQKSKSKDEKITYDRQFLLNCAELPLSNVLSGEEVMKLKVKIPEIFRNITNH</sequence>
<organism evidence="3">
    <name type="scientific">Medioppia subpectinata</name>
    <dbReference type="NCBI Taxonomy" id="1979941"/>
    <lineage>
        <taxon>Eukaryota</taxon>
        <taxon>Metazoa</taxon>
        <taxon>Ecdysozoa</taxon>
        <taxon>Arthropoda</taxon>
        <taxon>Chelicerata</taxon>
        <taxon>Arachnida</taxon>
        <taxon>Acari</taxon>
        <taxon>Acariformes</taxon>
        <taxon>Sarcoptiformes</taxon>
        <taxon>Oribatida</taxon>
        <taxon>Brachypylina</taxon>
        <taxon>Oppioidea</taxon>
        <taxon>Oppiidae</taxon>
        <taxon>Medioppia</taxon>
    </lineage>
</organism>